<gene>
    <name evidence="1" type="ORF">APZ42_015491</name>
</gene>
<comment type="caution">
    <text evidence="1">The sequence shown here is derived from an EMBL/GenBank/DDBJ whole genome shotgun (WGS) entry which is preliminary data.</text>
</comment>
<reference evidence="1 2" key="1">
    <citation type="submission" date="2016-03" db="EMBL/GenBank/DDBJ databases">
        <title>EvidentialGene: Evidence-directed Construction of Genes on Genomes.</title>
        <authorList>
            <person name="Gilbert D.G."/>
            <person name="Choi J.-H."/>
            <person name="Mockaitis K."/>
            <person name="Colbourne J."/>
            <person name="Pfrender M."/>
        </authorList>
    </citation>
    <scope>NUCLEOTIDE SEQUENCE [LARGE SCALE GENOMIC DNA]</scope>
    <source>
        <strain evidence="1 2">Xinb3</strain>
        <tissue evidence="1">Complete organism</tissue>
    </source>
</reference>
<dbReference type="EMBL" id="LRGB01000512">
    <property type="protein sequence ID" value="KZS18880.1"/>
    <property type="molecule type" value="Genomic_DNA"/>
</dbReference>
<evidence type="ECO:0000313" key="2">
    <source>
        <dbReference type="Proteomes" id="UP000076858"/>
    </source>
</evidence>
<proteinExistence type="predicted"/>
<protein>
    <submittedName>
        <fullName evidence="1">Uncharacterized protein</fullName>
    </submittedName>
</protein>
<accession>A0A162PIL3</accession>
<keyword evidence="2" id="KW-1185">Reference proteome</keyword>
<sequence>MTHCQSSHDDPCDPVINRFALRRLFHGLFPFEQIDAVNQLPSDGCVICLVGNFWQRSFRSNQADIPWYSVLVIRLAI</sequence>
<organism evidence="1 2">
    <name type="scientific">Daphnia magna</name>
    <dbReference type="NCBI Taxonomy" id="35525"/>
    <lineage>
        <taxon>Eukaryota</taxon>
        <taxon>Metazoa</taxon>
        <taxon>Ecdysozoa</taxon>
        <taxon>Arthropoda</taxon>
        <taxon>Crustacea</taxon>
        <taxon>Branchiopoda</taxon>
        <taxon>Diplostraca</taxon>
        <taxon>Cladocera</taxon>
        <taxon>Anomopoda</taxon>
        <taxon>Daphniidae</taxon>
        <taxon>Daphnia</taxon>
    </lineage>
</organism>
<name>A0A162PIL3_9CRUS</name>
<dbReference type="AlphaFoldDB" id="A0A162PIL3"/>
<dbReference type="Proteomes" id="UP000076858">
    <property type="component" value="Unassembled WGS sequence"/>
</dbReference>
<evidence type="ECO:0000313" key="1">
    <source>
        <dbReference type="EMBL" id="KZS18880.1"/>
    </source>
</evidence>